<accession>A0A375C493</accession>
<evidence type="ECO:0000313" key="1">
    <source>
        <dbReference type="EMBL" id="SOY62483.1"/>
    </source>
</evidence>
<dbReference type="Proteomes" id="UP000256780">
    <property type="component" value="Chromosome CBM2587_b"/>
</dbReference>
<protein>
    <submittedName>
        <fullName evidence="1">Uncharacterized protein</fullName>
    </submittedName>
</protein>
<dbReference type="EMBL" id="OFSQ01000034">
    <property type="protein sequence ID" value="SOY62483.1"/>
    <property type="molecule type" value="Genomic_DNA"/>
</dbReference>
<reference evidence="1" key="1">
    <citation type="submission" date="2018-01" db="EMBL/GenBank/DDBJ databases">
        <authorList>
            <person name="Clerissi C."/>
        </authorList>
    </citation>
    <scope>NUCLEOTIDE SEQUENCE</scope>
    <source>
        <strain evidence="1">Cupriavidus sp. LMG 19464</strain>
    </source>
</reference>
<gene>
    <name evidence="1" type="ORF">CBM2587_B50043</name>
</gene>
<comment type="caution">
    <text evidence="1">The sequence shown here is derived from an EMBL/GenBank/DDBJ whole genome shotgun (WGS) entry which is preliminary data.</text>
</comment>
<dbReference type="AlphaFoldDB" id="A0A375C493"/>
<sequence length="89" mass="9993">MTFPSGLARHRYRNRGIAQSALRRAPHCAPSSTACRECSLDSFARASFNGVTRRVPRLITFSEDVKLRWKPVNLPIRNASKKNCAVSFS</sequence>
<organism evidence="1">
    <name type="scientific">Cupriavidus taiwanensis</name>
    <dbReference type="NCBI Taxonomy" id="164546"/>
    <lineage>
        <taxon>Bacteria</taxon>
        <taxon>Pseudomonadati</taxon>
        <taxon>Pseudomonadota</taxon>
        <taxon>Betaproteobacteria</taxon>
        <taxon>Burkholderiales</taxon>
        <taxon>Burkholderiaceae</taxon>
        <taxon>Cupriavidus</taxon>
    </lineage>
</organism>
<proteinExistence type="predicted"/>
<name>A0A375C493_9BURK</name>